<dbReference type="Proteomes" id="UP000053558">
    <property type="component" value="Unassembled WGS sequence"/>
</dbReference>
<evidence type="ECO:0000313" key="3">
    <source>
        <dbReference type="Proteomes" id="UP000053558"/>
    </source>
</evidence>
<evidence type="ECO:0000313" key="2">
    <source>
        <dbReference type="EMBL" id="EIW77740.1"/>
    </source>
</evidence>
<reference evidence="3" key="1">
    <citation type="journal article" date="2012" name="Science">
        <title>The Paleozoic origin of enzymatic lignin decomposition reconstructed from 31 fungal genomes.</title>
        <authorList>
            <person name="Floudas D."/>
            <person name="Binder M."/>
            <person name="Riley R."/>
            <person name="Barry K."/>
            <person name="Blanchette R.A."/>
            <person name="Henrissat B."/>
            <person name="Martinez A.T."/>
            <person name="Otillar R."/>
            <person name="Spatafora J.W."/>
            <person name="Yadav J.S."/>
            <person name="Aerts A."/>
            <person name="Benoit I."/>
            <person name="Boyd A."/>
            <person name="Carlson A."/>
            <person name="Copeland A."/>
            <person name="Coutinho P.M."/>
            <person name="de Vries R.P."/>
            <person name="Ferreira P."/>
            <person name="Findley K."/>
            <person name="Foster B."/>
            <person name="Gaskell J."/>
            <person name="Glotzer D."/>
            <person name="Gorecki P."/>
            <person name="Heitman J."/>
            <person name="Hesse C."/>
            <person name="Hori C."/>
            <person name="Igarashi K."/>
            <person name="Jurgens J.A."/>
            <person name="Kallen N."/>
            <person name="Kersten P."/>
            <person name="Kohler A."/>
            <person name="Kuees U."/>
            <person name="Kumar T.K.A."/>
            <person name="Kuo A."/>
            <person name="LaButti K."/>
            <person name="Larrondo L.F."/>
            <person name="Lindquist E."/>
            <person name="Ling A."/>
            <person name="Lombard V."/>
            <person name="Lucas S."/>
            <person name="Lundell T."/>
            <person name="Martin R."/>
            <person name="McLaughlin D.J."/>
            <person name="Morgenstern I."/>
            <person name="Morin E."/>
            <person name="Murat C."/>
            <person name="Nagy L.G."/>
            <person name="Nolan M."/>
            <person name="Ohm R.A."/>
            <person name="Patyshakuliyeva A."/>
            <person name="Rokas A."/>
            <person name="Ruiz-Duenas F.J."/>
            <person name="Sabat G."/>
            <person name="Salamov A."/>
            <person name="Samejima M."/>
            <person name="Schmutz J."/>
            <person name="Slot J.C."/>
            <person name="St John F."/>
            <person name="Stenlid J."/>
            <person name="Sun H."/>
            <person name="Sun S."/>
            <person name="Syed K."/>
            <person name="Tsang A."/>
            <person name="Wiebenga A."/>
            <person name="Young D."/>
            <person name="Pisabarro A."/>
            <person name="Eastwood D.C."/>
            <person name="Martin F."/>
            <person name="Cullen D."/>
            <person name="Grigoriev I.V."/>
            <person name="Hibbett D.S."/>
        </authorList>
    </citation>
    <scope>NUCLEOTIDE SEQUENCE [LARGE SCALE GENOMIC DNA]</scope>
    <source>
        <strain evidence="3">RWD-64-598 SS2</strain>
    </source>
</reference>
<dbReference type="KEGG" id="cput:CONPUDRAFT_138960"/>
<sequence length="110" mass="12588">MALQRQIRSSGLDGPGPRGFSLHLDSHPHQGQQSKYQRACPPRASTLPCWYFSGGWCICYTSDACDIRNMEIRDVHLRLQQLCSGYTMEQQLPCSINERHFMVSRRSLTS</sequence>
<comment type="caution">
    <text evidence="2">The sequence shown here is derived from an EMBL/GenBank/DDBJ whole genome shotgun (WGS) entry which is preliminary data.</text>
</comment>
<dbReference type="RefSeq" id="XP_007772101.1">
    <property type="nucleotide sequence ID" value="XM_007773911.1"/>
</dbReference>
<organism evidence="2 3">
    <name type="scientific">Coniophora puteana (strain RWD-64-598)</name>
    <name type="common">Brown rot fungus</name>
    <dbReference type="NCBI Taxonomy" id="741705"/>
    <lineage>
        <taxon>Eukaryota</taxon>
        <taxon>Fungi</taxon>
        <taxon>Dikarya</taxon>
        <taxon>Basidiomycota</taxon>
        <taxon>Agaricomycotina</taxon>
        <taxon>Agaricomycetes</taxon>
        <taxon>Agaricomycetidae</taxon>
        <taxon>Boletales</taxon>
        <taxon>Coniophorineae</taxon>
        <taxon>Coniophoraceae</taxon>
        <taxon>Coniophora</taxon>
    </lineage>
</organism>
<gene>
    <name evidence="2" type="ORF">CONPUDRAFT_138960</name>
</gene>
<dbReference type="EMBL" id="JH711583">
    <property type="protein sequence ID" value="EIW77740.1"/>
    <property type="molecule type" value="Genomic_DNA"/>
</dbReference>
<dbReference type="GeneID" id="19201277"/>
<feature type="region of interest" description="Disordered" evidence="1">
    <location>
        <begin position="1"/>
        <end position="37"/>
    </location>
</feature>
<evidence type="ECO:0000256" key="1">
    <source>
        <dbReference type="SAM" id="MobiDB-lite"/>
    </source>
</evidence>
<dbReference type="AlphaFoldDB" id="A0A5M3MFP7"/>
<name>A0A5M3MFP7_CONPW</name>
<protein>
    <submittedName>
        <fullName evidence="2">Uncharacterized protein</fullName>
    </submittedName>
</protein>
<proteinExistence type="predicted"/>
<accession>A0A5M3MFP7</accession>
<keyword evidence="3" id="KW-1185">Reference proteome</keyword>